<dbReference type="Proteomes" id="UP001445076">
    <property type="component" value="Unassembled WGS sequence"/>
</dbReference>
<proteinExistence type="predicted"/>
<keyword evidence="3" id="KW-1185">Reference proteome</keyword>
<name>A0AAW0X7Z0_CHEQU</name>
<evidence type="ECO:0000313" key="2">
    <source>
        <dbReference type="EMBL" id="KAK8735336.1"/>
    </source>
</evidence>
<feature type="compositionally biased region" description="Acidic residues" evidence="1">
    <location>
        <begin position="1"/>
        <end position="10"/>
    </location>
</feature>
<feature type="region of interest" description="Disordered" evidence="1">
    <location>
        <begin position="1"/>
        <end position="30"/>
    </location>
</feature>
<organism evidence="2 3">
    <name type="scientific">Cherax quadricarinatus</name>
    <name type="common">Australian red claw crayfish</name>
    <dbReference type="NCBI Taxonomy" id="27406"/>
    <lineage>
        <taxon>Eukaryota</taxon>
        <taxon>Metazoa</taxon>
        <taxon>Ecdysozoa</taxon>
        <taxon>Arthropoda</taxon>
        <taxon>Crustacea</taxon>
        <taxon>Multicrustacea</taxon>
        <taxon>Malacostraca</taxon>
        <taxon>Eumalacostraca</taxon>
        <taxon>Eucarida</taxon>
        <taxon>Decapoda</taxon>
        <taxon>Pleocyemata</taxon>
        <taxon>Astacidea</taxon>
        <taxon>Parastacoidea</taxon>
        <taxon>Parastacidae</taxon>
        <taxon>Cherax</taxon>
    </lineage>
</organism>
<dbReference type="AlphaFoldDB" id="A0AAW0X7Z0"/>
<gene>
    <name evidence="2" type="ORF">OTU49_005626</name>
</gene>
<feature type="region of interest" description="Disordered" evidence="1">
    <location>
        <begin position="48"/>
        <end position="67"/>
    </location>
</feature>
<protein>
    <submittedName>
        <fullName evidence="2">Uncharacterized protein</fullName>
    </submittedName>
</protein>
<evidence type="ECO:0000256" key="1">
    <source>
        <dbReference type="SAM" id="MobiDB-lite"/>
    </source>
</evidence>
<sequence length="176" mass="18886">QVETESDADPDVIPLHQCHSDGGEGASQLVPPPATLLPTDGYKYPSYVTSQGLGRHSSTRQQSKTTSSAVFRTPGSFTGCYYARGYLHYDPAYVQEATDSSSLSLNIPVIPPTATTSVCQTSVLGTQQFPCLDSNLPPPMADYLGSDRKRVSFARHLNCDDDAPSTPLLKKGESCV</sequence>
<dbReference type="EMBL" id="JARKIK010000048">
    <property type="protein sequence ID" value="KAK8735336.1"/>
    <property type="molecule type" value="Genomic_DNA"/>
</dbReference>
<accession>A0AAW0X7Z0</accession>
<evidence type="ECO:0000313" key="3">
    <source>
        <dbReference type="Proteomes" id="UP001445076"/>
    </source>
</evidence>
<reference evidence="2 3" key="1">
    <citation type="journal article" date="2024" name="BMC Genomics">
        <title>Genome assembly of redclaw crayfish (Cherax quadricarinatus) provides insights into its immune adaptation and hypoxia tolerance.</title>
        <authorList>
            <person name="Liu Z."/>
            <person name="Zheng J."/>
            <person name="Li H."/>
            <person name="Fang K."/>
            <person name="Wang S."/>
            <person name="He J."/>
            <person name="Zhou D."/>
            <person name="Weng S."/>
            <person name="Chi M."/>
            <person name="Gu Z."/>
            <person name="He J."/>
            <person name="Li F."/>
            <person name="Wang M."/>
        </authorList>
    </citation>
    <scope>NUCLEOTIDE SEQUENCE [LARGE SCALE GENOMIC DNA]</scope>
    <source>
        <strain evidence="2">ZL_2023a</strain>
    </source>
</reference>
<comment type="caution">
    <text evidence="2">The sequence shown here is derived from an EMBL/GenBank/DDBJ whole genome shotgun (WGS) entry which is preliminary data.</text>
</comment>
<feature type="non-terminal residue" evidence="2">
    <location>
        <position position="1"/>
    </location>
</feature>